<name>A0ABM1Y3K2_AEDAL</name>
<reference evidence="2" key="2">
    <citation type="submission" date="2025-05" db="UniProtKB">
        <authorList>
            <consortium name="EnsemblMetazoa"/>
        </authorList>
    </citation>
    <scope>IDENTIFICATION</scope>
    <source>
        <strain evidence="2">Foshan</strain>
    </source>
</reference>
<dbReference type="Proteomes" id="UP000069940">
    <property type="component" value="Unassembled WGS sequence"/>
</dbReference>
<reference evidence="3" key="1">
    <citation type="journal article" date="2015" name="Proc. Natl. Acad. Sci. U.S.A.">
        <title>Genome sequence of the Asian Tiger mosquito, Aedes albopictus, reveals insights into its biology, genetics, and evolution.</title>
        <authorList>
            <person name="Chen X.G."/>
            <person name="Jiang X."/>
            <person name="Gu J."/>
            <person name="Xu M."/>
            <person name="Wu Y."/>
            <person name="Deng Y."/>
            <person name="Zhang C."/>
            <person name="Bonizzoni M."/>
            <person name="Dermauw W."/>
            <person name="Vontas J."/>
            <person name="Armbruster P."/>
            <person name="Huang X."/>
            <person name="Yang Y."/>
            <person name="Zhang H."/>
            <person name="He W."/>
            <person name="Peng H."/>
            <person name="Liu Y."/>
            <person name="Wu K."/>
            <person name="Chen J."/>
            <person name="Lirakis M."/>
            <person name="Topalis P."/>
            <person name="Van Leeuwen T."/>
            <person name="Hall A.B."/>
            <person name="Jiang X."/>
            <person name="Thorpe C."/>
            <person name="Mueller R.L."/>
            <person name="Sun C."/>
            <person name="Waterhouse R.M."/>
            <person name="Yan G."/>
            <person name="Tu Z.J."/>
            <person name="Fang X."/>
            <person name="James A.A."/>
        </authorList>
    </citation>
    <scope>NUCLEOTIDE SEQUENCE [LARGE SCALE GENOMIC DNA]</scope>
    <source>
        <strain evidence="3">Foshan</strain>
    </source>
</reference>
<evidence type="ECO:0000313" key="3">
    <source>
        <dbReference type="Proteomes" id="UP000069940"/>
    </source>
</evidence>
<keyword evidence="3" id="KW-1185">Reference proteome</keyword>
<feature type="compositionally biased region" description="Polar residues" evidence="1">
    <location>
        <begin position="240"/>
        <end position="252"/>
    </location>
</feature>
<sequence length="316" mass="35344">MEEAVKKHKHLQGIPITSYRNAVPKILIGVDNLRLALPLEVREGIATALVAVKTRLGWCVYGPGESNKQESYNFHIRECVADETIYRPTKKFNEIEAVYTIPVAMPSTSGEDQAAKTVELRSKPSGDSQTKDAMWKRWTDVYFKGMLRSEGWQRLVVEVQMGVHSRPLTCLPLIAEQAKVLELNHDEESVAAVQLQFRKLVGRANLGRSWKLFQRQSGENRKSTSHDGRNPGRSNRNRKISNPDNQRQQNDAIQREKVSPMSWLTLLDLQGVSEVPENSGLHPGETVAAEVVQLAALSSSVSEASRPIGEASRQNK</sequence>
<dbReference type="EnsemblMetazoa" id="AALFPA23_005352.R6824">
    <property type="protein sequence ID" value="AALFPA23_005352.P6824"/>
    <property type="gene ID" value="AALFPA23_005352"/>
</dbReference>
<dbReference type="RefSeq" id="XP_062716866.1">
    <property type="nucleotide sequence ID" value="XM_062860882.1"/>
</dbReference>
<dbReference type="PANTHER" id="PTHR47331:SF1">
    <property type="entry name" value="GAG-LIKE PROTEIN"/>
    <property type="match status" value="1"/>
</dbReference>
<proteinExistence type="predicted"/>
<accession>A0ABM1Y3K2</accession>
<evidence type="ECO:0000256" key="1">
    <source>
        <dbReference type="SAM" id="MobiDB-lite"/>
    </source>
</evidence>
<feature type="region of interest" description="Disordered" evidence="1">
    <location>
        <begin position="213"/>
        <end position="255"/>
    </location>
</feature>
<organism evidence="2 3">
    <name type="scientific">Aedes albopictus</name>
    <name type="common">Asian tiger mosquito</name>
    <name type="synonym">Stegomyia albopicta</name>
    <dbReference type="NCBI Taxonomy" id="7160"/>
    <lineage>
        <taxon>Eukaryota</taxon>
        <taxon>Metazoa</taxon>
        <taxon>Ecdysozoa</taxon>
        <taxon>Arthropoda</taxon>
        <taxon>Hexapoda</taxon>
        <taxon>Insecta</taxon>
        <taxon>Pterygota</taxon>
        <taxon>Neoptera</taxon>
        <taxon>Endopterygota</taxon>
        <taxon>Diptera</taxon>
        <taxon>Nematocera</taxon>
        <taxon>Culicoidea</taxon>
        <taxon>Culicidae</taxon>
        <taxon>Culicinae</taxon>
        <taxon>Aedini</taxon>
        <taxon>Aedes</taxon>
        <taxon>Stegomyia</taxon>
    </lineage>
</organism>
<feature type="compositionally biased region" description="Basic and acidic residues" evidence="1">
    <location>
        <begin position="118"/>
        <end position="131"/>
    </location>
</feature>
<feature type="region of interest" description="Disordered" evidence="1">
    <location>
        <begin position="112"/>
        <end position="131"/>
    </location>
</feature>
<evidence type="ECO:0000313" key="2">
    <source>
        <dbReference type="EnsemblMetazoa" id="AALFPA23_005352.P6824"/>
    </source>
</evidence>
<dbReference type="GeneID" id="134292119"/>
<dbReference type="PANTHER" id="PTHR47331">
    <property type="entry name" value="PHD-TYPE DOMAIN-CONTAINING PROTEIN"/>
    <property type="match status" value="1"/>
</dbReference>
<evidence type="ECO:0008006" key="4">
    <source>
        <dbReference type="Google" id="ProtNLM"/>
    </source>
</evidence>
<feature type="compositionally biased region" description="Basic and acidic residues" evidence="1">
    <location>
        <begin position="218"/>
        <end position="230"/>
    </location>
</feature>
<protein>
    <recommendedName>
        <fullName evidence="4">Secreted protein</fullName>
    </recommendedName>
</protein>